<proteinExistence type="predicted"/>
<dbReference type="InterPro" id="IPR036390">
    <property type="entry name" value="WH_DNA-bd_sf"/>
</dbReference>
<evidence type="ECO:0000256" key="1">
    <source>
        <dbReference type="ARBA" id="ARBA00023015"/>
    </source>
</evidence>
<name>A0ABP7PFC0_9GAMM</name>
<dbReference type="PRINTS" id="PR00035">
    <property type="entry name" value="HTHGNTR"/>
</dbReference>
<evidence type="ECO:0000256" key="2">
    <source>
        <dbReference type="ARBA" id="ARBA00023125"/>
    </source>
</evidence>
<feature type="domain" description="HTH gntR-type" evidence="4">
    <location>
        <begin position="12"/>
        <end position="80"/>
    </location>
</feature>
<protein>
    <submittedName>
        <fullName evidence="5">GntR family transcriptional regulator</fullName>
    </submittedName>
</protein>
<dbReference type="PANTHER" id="PTHR44846:SF1">
    <property type="entry name" value="MANNOSYL-D-GLYCERATE TRANSPORT_METABOLISM SYSTEM REPRESSOR MNGR-RELATED"/>
    <property type="match status" value="1"/>
</dbReference>
<evidence type="ECO:0000256" key="3">
    <source>
        <dbReference type="ARBA" id="ARBA00023163"/>
    </source>
</evidence>
<keyword evidence="2" id="KW-0238">DNA-binding</keyword>
<dbReference type="Pfam" id="PF00392">
    <property type="entry name" value="GntR"/>
    <property type="match status" value="1"/>
</dbReference>
<evidence type="ECO:0000313" key="5">
    <source>
        <dbReference type="EMBL" id="GAA3964619.1"/>
    </source>
</evidence>
<keyword evidence="6" id="KW-1185">Reference proteome</keyword>
<dbReference type="InterPro" id="IPR011663">
    <property type="entry name" value="UTRA"/>
</dbReference>
<evidence type="ECO:0000259" key="4">
    <source>
        <dbReference type="PROSITE" id="PS50949"/>
    </source>
</evidence>
<dbReference type="Proteomes" id="UP001501337">
    <property type="component" value="Unassembled WGS sequence"/>
</dbReference>
<dbReference type="PANTHER" id="PTHR44846">
    <property type="entry name" value="MANNOSYL-D-GLYCERATE TRANSPORT/METABOLISM SYSTEM REPRESSOR MNGR-RELATED"/>
    <property type="match status" value="1"/>
</dbReference>
<dbReference type="InterPro" id="IPR028978">
    <property type="entry name" value="Chorismate_lyase_/UTRA_dom_sf"/>
</dbReference>
<dbReference type="InterPro" id="IPR050679">
    <property type="entry name" value="Bact_HTH_transcr_reg"/>
</dbReference>
<keyword evidence="3" id="KW-0804">Transcription</keyword>
<dbReference type="SMART" id="SM00345">
    <property type="entry name" value="HTH_GNTR"/>
    <property type="match status" value="1"/>
</dbReference>
<organism evidence="5 6">
    <name type="scientific">Allohahella marinimesophila</name>
    <dbReference type="NCBI Taxonomy" id="1054972"/>
    <lineage>
        <taxon>Bacteria</taxon>
        <taxon>Pseudomonadati</taxon>
        <taxon>Pseudomonadota</taxon>
        <taxon>Gammaproteobacteria</taxon>
        <taxon>Oceanospirillales</taxon>
        <taxon>Hahellaceae</taxon>
        <taxon>Allohahella</taxon>
    </lineage>
</organism>
<keyword evidence="1" id="KW-0805">Transcription regulation</keyword>
<accession>A0ABP7PFC0</accession>
<dbReference type="Gene3D" id="3.40.1410.10">
    <property type="entry name" value="Chorismate lyase-like"/>
    <property type="match status" value="1"/>
</dbReference>
<dbReference type="CDD" id="cd07377">
    <property type="entry name" value="WHTH_GntR"/>
    <property type="match status" value="1"/>
</dbReference>
<dbReference type="SUPFAM" id="SSF64288">
    <property type="entry name" value="Chorismate lyase-like"/>
    <property type="match status" value="1"/>
</dbReference>
<dbReference type="SMART" id="SM00866">
    <property type="entry name" value="UTRA"/>
    <property type="match status" value="1"/>
</dbReference>
<gene>
    <name evidence="5" type="ORF">GCM10022278_23000</name>
</gene>
<dbReference type="InterPro" id="IPR036388">
    <property type="entry name" value="WH-like_DNA-bd_sf"/>
</dbReference>
<dbReference type="EMBL" id="BAABBO010000010">
    <property type="protein sequence ID" value="GAA3964619.1"/>
    <property type="molecule type" value="Genomic_DNA"/>
</dbReference>
<dbReference type="Pfam" id="PF07702">
    <property type="entry name" value="UTRA"/>
    <property type="match status" value="1"/>
</dbReference>
<sequence length="262" mass="29806">MPSLKKENMSHQPLYLQIRDALKKQILNGEYAPYERLPSEAKLMAAFEVSRITVRQALRDLHAEGLVFSSQGKGTFASKPKAMQDVKHLEGFAEAMTAKGYEASARLISIRETRPSKDVETQLEIGPKEDVVEVVRVRYLNREPVSVDTSWFPMAVGKKLFSRNLAGDIFPLLENLLQVRLGRADVSLEARPADADIAKLLEMEPGSPIMWVQRLTRDANDRPIDYEYLAVRGDSYKYRFQIQRATMPQQTDAQAHKQEDEQ</sequence>
<comment type="caution">
    <text evidence="5">The sequence shown here is derived from an EMBL/GenBank/DDBJ whole genome shotgun (WGS) entry which is preliminary data.</text>
</comment>
<reference evidence="6" key="1">
    <citation type="journal article" date="2019" name="Int. J. Syst. Evol. Microbiol.">
        <title>The Global Catalogue of Microorganisms (GCM) 10K type strain sequencing project: providing services to taxonomists for standard genome sequencing and annotation.</title>
        <authorList>
            <consortium name="The Broad Institute Genomics Platform"/>
            <consortium name="The Broad Institute Genome Sequencing Center for Infectious Disease"/>
            <person name="Wu L."/>
            <person name="Ma J."/>
        </authorList>
    </citation>
    <scope>NUCLEOTIDE SEQUENCE [LARGE SCALE GENOMIC DNA]</scope>
    <source>
        <strain evidence="6">JCM 17555</strain>
    </source>
</reference>
<dbReference type="PROSITE" id="PS50949">
    <property type="entry name" value="HTH_GNTR"/>
    <property type="match status" value="1"/>
</dbReference>
<dbReference type="InterPro" id="IPR000524">
    <property type="entry name" value="Tscrpt_reg_HTH_GntR"/>
</dbReference>
<dbReference type="SUPFAM" id="SSF46785">
    <property type="entry name" value="Winged helix' DNA-binding domain"/>
    <property type="match status" value="1"/>
</dbReference>
<dbReference type="RefSeq" id="WP_344806461.1">
    <property type="nucleotide sequence ID" value="NZ_BAABBO010000010.1"/>
</dbReference>
<dbReference type="Gene3D" id="1.10.10.10">
    <property type="entry name" value="Winged helix-like DNA-binding domain superfamily/Winged helix DNA-binding domain"/>
    <property type="match status" value="1"/>
</dbReference>
<evidence type="ECO:0000313" key="6">
    <source>
        <dbReference type="Proteomes" id="UP001501337"/>
    </source>
</evidence>